<reference evidence="1 2" key="1">
    <citation type="submission" date="2015-12" db="EMBL/GenBank/DDBJ databases">
        <title>Dictyostelia acquired genes for synthesis and detection of signals that induce cell-type specialization by lateral gene transfer from prokaryotes.</title>
        <authorList>
            <person name="Gloeckner G."/>
            <person name="Schaap P."/>
        </authorList>
    </citation>
    <scope>NUCLEOTIDE SEQUENCE [LARGE SCALE GENOMIC DNA]</scope>
    <source>
        <strain evidence="1 2">TK</strain>
    </source>
</reference>
<dbReference type="InParanoid" id="A0A151Z2M7"/>
<gene>
    <name evidence="1" type="ORF">DLAC_11831</name>
</gene>
<dbReference type="EMBL" id="LODT01000051">
    <property type="protein sequence ID" value="KYQ88216.1"/>
    <property type="molecule type" value="Genomic_DNA"/>
</dbReference>
<dbReference type="Proteomes" id="UP000076078">
    <property type="component" value="Unassembled WGS sequence"/>
</dbReference>
<keyword evidence="2" id="KW-1185">Reference proteome</keyword>
<protein>
    <submittedName>
        <fullName evidence="1">Uncharacterized protein</fullName>
    </submittedName>
</protein>
<evidence type="ECO:0000313" key="1">
    <source>
        <dbReference type="EMBL" id="KYQ88216.1"/>
    </source>
</evidence>
<dbReference type="OrthoDB" id="23675at2759"/>
<sequence>MEENIRPSFIIKNLSNSAASENQNRLLEMEKMVIWIECGSESGIIVDSNSRIVDIYCSSKFLEPQFGQPNLFVNRLVQEQKIENEHKIVELKNKLHELKQSILVTPEGTKEHQNLLYNIETKQDQLNILDGSNIHFENMTVVPNHPAVCHLSIPFWEQNPQKQPQFGPNMKIHCIGEVNGFILNLAWYPM</sequence>
<name>A0A151Z2M7_TIELA</name>
<proteinExistence type="predicted"/>
<dbReference type="AlphaFoldDB" id="A0A151Z2M7"/>
<comment type="caution">
    <text evidence="1">The sequence shown here is derived from an EMBL/GenBank/DDBJ whole genome shotgun (WGS) entry which is preliminary data.</text>
</comment>
<evidence type="ECO:0000313" key="2">
    <source>
        <dbReference type="Proteomes" id="UP000076078"/>
    </source>
</evidence>
<organism evidence="1 2">
    <name type="scientific">Tieghemostelium lacteum</name>
    <name type="common">Slime mold</name>
    <name type="synonym">Dictyostelium lacteum</name>
    <dbReference type="NCBI Taxonomy" id="361077"/>
    <lineage>
        <taxon>Eukaryota</taxon>
        <taxon>Amoebozoa</taxon>
        <taxon>Evosea</taxon>
        <taxon>Eumycetozoa</taxon>
        <taxon>Dictyostelia</taxon>
        <taxon>Dictyosteliales</taxon>
        <taxon>Raperosteliaceae</taxon>
        <taxon>Tieghemostelium</taxon>
    </lineage>
</organism>
<accession>A0A151Z2M7</accession>